<dbReference type="GO" id="GO:0006071">
    <property type="term" value="P:glycerol metabolic process"/>
    <property type="evidence" value="ECO:0007669"/>
    <property type="project" value="UniProtKB-KW"/>
</dbReference>
<dbReference type="EMBL" id="CM007387">
    <property type="protein sequence ID" value="ONK64517.1"/>
    <property type="molecule type" value="Genomic_DNA"/>
</dbReference>
<dbReference type="InterPro" id="IPR017946">
    <property type="entry name" value="PLC-like_Pdiesterase_TIM-brl"/>
</dbReference>
<dbReference type="InterPro" id="IPR030395">
    <property type="entry name" value="GP_PDE_dom"/>
</dbReference>
<comment type="catalytic activity">
    <reaction evidence="4">
        <text>a sn-glycero-3-phosphodiester + H2O = an alcohol + sn-glycerol 3-phosphate + H(+)</text>
        <dbReference type="Rhea" id="RHEA:12969"/>
        <dbReference type="ChEBI" id="CHEBI:15377"/>
        <dbReference type="ChEBI" id="CHEBI:15378"/>
        <dbReference type="ChEBI" id="CHEBI:30879"/>
        <dbReference type="ChEBI" id="CHEBI:57597"/>
        <dbReference type="ChEBI" id="CHEBI:83408"/>
        <dbReference type="EC" id="3.1.4.46"/>
    </reaction>
</comment>
<dbReference type="PANTHER" id="PTHR22958:SF1">
    <property type="entry name" value="GLYCEROPHOSPHOCHOLINE PHOSPHODIESTERASE GPCPD1"/>
    <property type="match status" value="1"/>
</dbReference>
<dbReference type="AlphaFoldDB" id="A0A5P1EH40"/>
<evidence type="ECO:0000256" key="3">
    <source>
        <dbReference type="ARBA" id="ARBA00022801"/>
    </source>
</evidence>
<evidence type="ECO:0000313" key="7">
    <source>
        <dbReference type="Proteomes" id="UP000243459"/>
    </source>
</evidence>
<organism evidence="6 7">
    <name type="scientific">Asparagus officinalis</name>
    <name type="common">Garden asparagus</name>
    <dbReference type="NCBI Taxonomy" id="4686"/>
    <lineage>
        <taxon>Eukaryota</taxon>
        <taxon>Viridiplantae</taxon>
        <taxon>Streptophyta</taxon>
        <taxon>Embryophyta</taxon>
        <taxon>Tracheophyta</taxon>
        <taxon>Spermatophyta</taxon>
        <taxon>Magnoliopsida</taxon>
        <taxon>Liliopsida</taxon>
        <taxon>Asparagales</taxon>
        <taxon>Asparagaceae</taxon>
        <taxon>Asparagoideae</taxon>
        <taxon>Asparagus</taxon>
    </lineage>
</organism>
<dbReference type="Gene3D" id="3.20.20.190">
    <property type="entry name" value="Phosphatidylinositol (PI) phosphodiesterase"/>
    <property type="match status" value="1"/>
</dbReference>
<dbReference type="SUPFAM" id="SSF51695">
    <property type="entry name" value="PLC-like phosphodiesterases"/>
    <property type="match status" value="1"/>
</dbReference>
<proteinExistence type="predicted"/>
<dbReference type="GO" id="GO:0046475">
    <property type="term" value="P:glycerophospholipid catabolic process"/>
    <property type="evidence" value="ECO:0007669"/>
    <property type="project" value="TreeGrafter"/>
</dbReference>
<keyword evidence="7" id="KW-1185">Reference proteome</keyword>
<dbReference type="PANTHER" id="PTHR22958">
    <property type="entry name" value="GLYCEROPHOSPHORYL DIESTER PHOSPHODIESTERASE"/>
    <property type="match status" value="1"/>
</dbReference>
<feature type="domain" description="GP-PDE" evidence="5">
    <location>
        <begin position="36"/>
        <end position="310"/>
    </location>
</feature>
<dbReference type="GO" id="GO:0008889">
    <property type="term" value="F:glycerophosphodiester phosphodiesterase activity"/>
    <property type="evidence" value="ECO:0007669"/>
    <property type="project" value="UniProtKB-EC"/>
</dbReference>
<gene>
    <name evidence="6" type="ORF">A4U43_C07F26890</name>
</gene>
<reference evidence="7" key="1">
    <citation type="journal article" date="2017" name="Nat. Commun.">
        <title>The asparagus genome sheds light on the origin and evolution of a young Y chromosome.</title>
        <authorList>
            <person name="Harkess A."/>
            <person name="Zhou J."/>
            <person name="Xu C."/>
            <person name="Bowers J.E."/>
            <person name="Van der Hulst R."/>
            <person name="Ayyampalayam S."/>
            <person name="Mercati F."/>
            <person name="Riccardi P."/>
            <person name="McKain M.R."/>
            <person name="Kakrana A."/>
            <person name="Tang H."/>
            <person name="Ray J."/>
            <person name="Groenendijk J."/>
            <person name="Arikit S."/>
            <person name="Mathioni S.M."/>
            <person name="Nakano M."/>
            <person name="Shan H."/>
            <person name="Telgmann-Rauber A."/>
            <person name="Kanno A."/>
            <person name="Yue Z."/>
            <person name="Chen H."/>
            <person name="Li W."/>
            <person name="Chen Y."/>
            <person name="Xu X."/>
            <person name="Zhang Y."/>
            <person name="Luo S."/>
            <person name="Chen H."/>
            <person name="Gao J."/>
            <person name="Mao Z."/>
            <person name="Pires J.C."/>
            <person name="Luo M."/>
            <person name="Kudrna D."/>
            <person name="Wing R.A."/>
            <person name="Meyers B.C."/>
            <person name="Yi K."/>
            <person name="Kong H."/>
            <person name="Lavrijsen P."/>
            <person name="Sunseri F."/>
            <person name="Falavigna A."/>
            <person name="Ye Y."/>
            <person name="Leebens-Mack J.H."/>
            <person name="Chen G."/>
        </authorList>
    </citation>
    <scope>NUCLEOTIDE SEQUENCE [LARGE SCALE GENOMIC DNA]</scope>
    <source>
        <strain evidence="7">cv. DH0086</strain>
    </source>
</reference>
<dbReference type="Gramene" id="ONK64517">
    <property type="protein sequence ID" value="ONK64517"/>
    <property type="gene ID" value="A4U43_C07F26890"/>
</dbReference>
<dbReference type="EC" id="3.1.4.46" evidence="1"/>
<evidence type="ECO:0000256" key="1">
    <source>
        <dbReference type="ARBA" id="ARBA00012247"/>
    </source>
</evidence>
<protein>
    <recommendedName>
        <fullName evidence="1">glycerophosphodiester phosphodiesterase</fullName>
        <ecNumber evidence="1">3.1.4.46</ecNumber>
    </recommendedName>
</protein>
<evidence type="ECO:0000256" key="2">
    <source>
        <dbReference type="ARBA" id="ARBA00022798"/>
    </source>
</evidence>
<sequence>MLLKTLQVSDVPALDQVHEISTSSPFLPKTLKSSNFTVIGHRGNGMNSLSSTNPTMENSILSFNKAGKFPIQFIEFDVQVTSDDHPIIFHDSFILAKNKGEKRVTDLSLNQFLSYNSKALLRKTHDGEILDWSVENHENPLCTLQEAFLKVDPHLGFNIELKFDDEVAYKDEELIHSLQIVLNCVYQYSGDRKIIFSSFSPDAARLVRGLQNLYPVFFLTDGGVEIYGDDRRNSLEEAVKLCRECGLQGIVSEVRALMRKPSVISEVREAGLGLMSYGKLNNIGEIVWLQNLMGIDGVIVDRVQEITEVVSGFAGLKDEGREDEGKLLVGPRFSQVELEFVLKLIPELAKGKGC</sequence>
<dbReference type="PROSITE" id="PS51704">
    <property type="entry name" value="GP_PDE"/>
    <property type="match status" value="1"/>
</dbReference>
<keyword evidence="3" id="KW-0378">Hydrolase</keyword>
<dbReference type="OrthoDB" id="1058301at2759"/>
<dbReference type="Pfam" id="PF03009">
    <property type="entry name" value="GDPD"/>
    <property type="match status" value="1"/>
</dbReference>
<accession>A0A5P1EH40</accession>
<evidence type="ECO:0000256" key="4">
    <source>
        <dbReference type="ARBA" id="ARBA00047512"/>
    </source>
</evidence>
<dbReference type="InterPro" id="IPR051578">
    <property type="entry name" value="GDPD"/>
</dbReference>
<evidence type="ECO:0000259" key="5">
    <source>
        <dbReference type="PROSITE" id="PS51704"/>
    </source>
</evidence>
<evidence type="ECO:0000313" key="6">
    <source>
        <dbReference type="EMBL" id="ONK64517.1"/>
    </source>
</evidence>
<name>A0A5P1EH40_ASPOF</name>
<keyword evidence="2" id="KW-0319">Glycerol metabolism</keyword>
<dbReference type="Proteomes" id="UP000243459">
    <property type="component" value="Chromosome 7"/>
</dbReference>